<keyword evidence="1" id="KW-0694">RNA-binding</keyword>
<proteinExistence type="predicted"/>
<organism evidence="2 3">
    <name type="scientific">Mycoplasmopsis pullorum</name>
    <dbReference type="NCBI Taxonomy" id="48003"/>
    <lineage>
        <taxon>Bacteria</taxon>
        <taxon>Bacillati</taxon>
        <taxon>Mycoplasmatota</taxon>
        <taxon>Mycoplasmoidales</taxon>
        <taxon>Metamycoplasmataceae</taxon>
        <taxon>Mycoplasmopsis</taxon>
    </lineage>
</organism>
<reference evidence="3" key="1">
    <citation type="submission" date="2016-10" db="EMBL/GenBank/DDBJ databases">
        <authorList>
            <person name="Beylefeld A."/>
            <person name="Abolnik C."/>
        </authorList>
    </citation>
    <scope>NUCLEOTIDE SEQUENCE [LARGE SCALE GENOMIC DNA]</scope>
    <source>
        <strain evidence="3">B359_6</strain>
    </source>
</reference>
<gene>
    <name evidence="2" type="ORF">BLA55_01545</name>
</gene>
<evidence type="ECO:0000313" key="3">
    <source>
        <dbReference type="Proteomes" id="UP000184322"/>
    </source>
</evidence>
<dbReference type="AlphaFoldDB" id="A0A1L4FRV3"/>
<dbReference type="PROSITE" id="PS50889">
    <property type="entry name" value="S4"/>
    <property type="match status" value="1"/>
</dbReference>
<dbReference type="KEGG" id="mpul:BLA55_01545"/>
<dbReference type="GO" id="GO:0003723">
    <property type="term" value="F:RNA binding"/>
    <property type="evidence" value="ECO:0007669"/>
    <property type="project" value="UniProtKB-KW"/>
</dbReference>
<dbReference type="OrthoDB" id="384916at2"/>
<evidence type="ECO:0000256" key="1">
    <source>
        <dbReference type="PROSITE-ProRule" id="PRU00182"/>
    </source>
</evidence>
<keyword evidence="3" id="KW-1185">Reference proteome</keyword>
<protein>
    <submittedName>
        <fullName evidence="2">RNA-binding protein</fullName>
    </submittedName>
</protein>
<dbReference type="GeneID" id="57134099"/>
<dbReference type="SUPFAM" id="SSF55174">
    <property type="entry name" value="Alpha-L RNA-binding motif"/>
    <property type="match status" value="1"/>
</dbReference>
<sequence>MTVKIKGESIKVSQFLKKIDETQSGGQSKKFLLSNKVLINGKKAEGRSSKIKPGDIVWVNDTLIRVVSEDVE</sequence>
<dbReference type="Gene3D" id="3.10.290.10">
    <property type="entry name" value="RNA-binding S4 domain"/>
    <property type="match status" value="1"/>
</dbReference>
<name>A0A1L4FRV3_9BACT</name>
<dbReference type="RefSeq" id="WP_073372358.1">
    <property type="nucleotide sequence ID" value="NZ_CP017813.1"/>
</dbReference>
<accession>A0A1L4FRV3</accession>
<dbReference type="CDD" id="cd00165">
    <property type="entry name" value="S4"/>
    <property type="match status" value="1"/>
</dbReference>
<dbReference type="Proteomes" id="UP000184322">
    <property type="component" value="Chromosome"/>
</dbReference>
<evidence type="ECO:0000313" key="2">
    <source>
        <dbReference type="EMBL" id="APJ38355.1"/>
    </source>
</evidence>
<dbReference type="STRING" id="48003.BLA55_01545"/>
<dbReference type="Pfam" id="PF13275">
    <property type="entry name" value="S4_2"/>
    <property type="match status" value="1"/>
</dbReference>
<dbReference type="InterPro" id="IPR036986">
    <property type="entry name" value="S4_RNA-bd_sf"/>
</dbReference>
<dbReference type="EMBL" id="CP017813">
    <property type="protein sequence ID" value="APJ38355.1"/>
    <property type="molecule type" value="Genomic_DNA"/>
</dbReference>